<protein>
    <recommendedName>
        <fullName evidence="4">Pyruvate ferredoxin oxidoreductase</fullName>
    </recommendedName>
</protein>
<accession>D5EXC4</accession>
<dbReference type="AlphaFoldDB" id="D5EXC4"/>
<dbReference type="Proteomes" id="UP000000927">
    <property type="component" value="Chromosome"/>
</dbReference>
<keyword evidence="1" id="KW-0472">Membrane</keyword>
<dbReference type="eggNOG" id="ENOG5032XW6">
    <property type="taxonomic scope" value="Bacteria"/>
</dbReference>
<name>D5EXC4_XYLR2</name>
<keyword evidence="1" id="KW-0812">Transmembrane</keyword>
<gene>
    <name evidence="2" type="ordered locus">PRU_2619</name>
</gene>
<dbReference type="EMBL" id="CP002006">
    <property type="protein sequence ID" value="ADE82089.1"/>
    <property type="molecule type" value="Genomic_DNA"/>
</dbReference>
<sequence length="164" mass="18716">MKPRNMDYKYIEQLLERYWQCETTLQEESILRTFFSQEDVPASLMQYKALFTLEQEKPELGDDFDARILEMVGENTEAPKAKMVTLTTRLMPLFRAAAVVAIILTLGNAAQAPWDRGWDDPKDAYAKFHQQHQADSVNTLGTMQAENMADTTKVSATDTPALYE</sequence>
<evidence type="ECO:0000313" key="3">
    <source>
        <dbReference type="Proteomes" id="UP000000927"/>
    </source>
</evidence>
<reference evidence="2 3" key="1">
    <citation type="journal article" date="2010" name="Microb. Ecol.">
        <title>Comparative genome analysis of Prevotella ruminicola and Prevotella bryantii: insights into their environmental niche.</title>
        <authorList>
            <consortium name="North American Consortium for Rumen Bacteria"/>
            <person name="Purushe J."/>
            <person name="Fouts D.E."/>
            <person name="Morrison M."/>
            <person name="White B.A."/>
            <person name="Mackie R.I."/>
            <person name="Coutinho P.M."/>
            <person name="Henrissat B."/>
            <person name="Nelson K.E."/>
        </authorList>
    </citation>
    <scope>NUCLEOTIDE SEQUENCE [LARGE SCALE GENOMIC DNA]</scope>
    <source>
        <strain evidence="3">ATCC 19189 / JCM 8958 / 23</strain>
    </source>
</reference>
<evidence type="ECO:0000256" key="1">
    <source>
        <dbReference type="SAM" id="Phobius"/>
    </source>
</evidence>
<dbReference type="KEGG" id="pru:PRU_2619"/>
<dbReference type="STRING" id="264731.PRU_2619"/>
<keyword evidence="3" id="KW-1185">Reference proteome</keyword>
<evidence type="ECO:0008006" key="4">
    <source>
        <dbReference type="Google" id="ProtNLM"/>
    </source>
</evidence>
<proteinExistence type="predicted"/>
<dbReference type="HOGENOM" id="CLU_133233_0_0_10"/>
<evidence type="ECO:0000313" key="2">
    <source>
        <dbReference type="EMBL" id="ADE82089.1"/>
    </source>
</evidence>
<keyword evidence="1" id="KW-1133">Transmembrane helix</keyword>
<feature type="transmembrane region" description="Helical" evidence="1">
    <location>
        <begin position="90"/>
        <end position="110"/>
    </location>
</feature>
<organism evidence="2 3">
    <name type="scientific">Xylanibacter ruminicola (strain ATCC 19189 / DSM 19721 / CIP 105475 / JCM 8958 / 23)</name>
    <name type="common">Prevotella ruminicola</name>
    <dbReference type="NCBI Taxonomy" id="264731"/>
    <lineage>
        <taxon>Bacteria</taxon>
        <taxon>Pseudomonadati</taxon>
        <taxon>Bacteroidota</taxon>
        <taxon>Bacteroidia</taxon>
        <taxon>Bacteroidales</taxon>
        <taxon>Prevotellaceae</taxon>
        <taxon>Xylanibacter</taxon>
    </lineage>
</organism>